<protein>
    <submittedName>
        <fullName evidence="1">Uncharacterized protein</fullName>
    </submittedName>
</protein>
<dbReference type="EMBL" id="JAODUO010000039">
    <property type="protein sequence ID" value="KAK2192075.1"/>
    <property type="molecule type" value="Genomic_DNA"/>
</dbReference>
<gene>
    <name evidence="1" type="ORF">NP493_39g01008</name>
</gene>
<evidence type="ECO:0000313" key="1">
    <source>
        <dbReference type="EMBL" id="KAK2192075.1"/>
    </source>
</evidence>
<proteinExistence type="predicted"/>
<keyword evidence="2" id="KW-1185">Reference proteome</keyword>
<comment type="caution">
    <text evidence="1">The sequence shown here is derived from an EMBL/GenBank/DDBJ whole genome shotgun (WGS) entry which is preliminary data.</text>
</comment>
<reference evidence="1" key="1">
    <citation type="journal article" date="2023" name="Mol. Biol. Evol.">
        <title>Third-Generation Sequencing Reveals the Adaptive Role of the Epigenome in Three Deep-Sea Polychaetes.</title>
        <authorList>
            <person name="Perez M."/>
            <person name="Aroh O."/>
            <person name="Sun Y."/>
            <person name="Lan Y."/>
            <person name="Juniper S.K."/>
            <person name="Young C.R."/>
            <person name="Angers B."/>
            <person name="Qian P.Y."/>
        </authorList>
    </citation>
    <scope>NUCLEOTIDE SEQUENCE</scope>
    <source>
        <strain evidence="1">R07B-5</strain>
    </source>
</reference>
<dbReference type="AlphaFoldDB" id="A0AAD9PCF9"/>
<evidence type="ECO:0000313" key="2">
    <source>
        <dbReference type="Proteomes" id="UP001209878"/>
    </source>
</evidence>
<organism evidence="1 2">
    <name type="scientific">Ridgeia piscesae</name>
    <name type="common">Tubeworm</name>
    <dbReference type="NCBI Taxonomy" id="27915"/>
    <lineage>
        <taxon>Eukaryota</taxon>
        <taxon>Metazoa</taxon>
        <taxon>Spiralia</taxon>
        <taxon>Lophotrochozoa</taxon>
        <taxon>Annelida</taxon>
        <taxon>Polychaeta</taxon>
        <taxon>Sedentaria</taxon>
        <taxon>Canalipalpata</taxon>
        <taxon>Sabellida</taxon>
        <taxon>Siboglinidae</taxon>
        <taxon>Ridgeia</taxon>
    </lineage>
</organism>
<name>A0AAD9PCF9_RIDPI</name>
<dbReference type="Proteomes" id="UP001209878">
    <property type="component" value="Unassembled WGS sequence"/>
</dbReference>
<sequence length="26" mass="2953">MRIENNDIVIALSTLMLHPVTELENS</sequence>
<accession>A0AAD9PCF9</accession>